<organism evidence="2">
    <name type="scientific">marine metagenome</name>
    <dbReference type="NCBI Taxonomy" id="408172"/>
    <lineage>
        <taxon>unclassified sequences</taxon>
        <taxon>metagenomes</taxon>
        <taxon>ecological metagenomes</taxon>
    </lineage>
</organism>
<dbReference type="Pfam" id="PF00011">
    <property type="entry name" value="HSP20"/>
    <property type="match status" value="1"/>
</dbReference>
<reference evidence="2" key="1">
    <citation type="submission" date="2018-05" db="EMBL/GenBank/DDBJ databases">
        <authorList>
            <person name="Lanie J.A."/>
            <person name="Ng W.-L."/>
            <person name="Kazmierczak K.M."/>
            <person name="Andrzejewski T.M."/>
            <person name="Davidsen T.M."/>
            <person name="Wayne K.J."/>
            <person name="Tettelin H."/>
            <person name="Glass J.I."/>
            <person name="Rusch D."/>
            <person name="Podicherti R."/>
            <person name="Tsui H.-C.T."/>
            <person name="Winkler M.E."/>
        </authorList>
    </citation>
    <scope>NUCLEOTIDE SEQUENCE</scope>
</reference>
<dbReference type="SUPFAM" id="SSF49764">
    <property type="entry name" value="HSP20-like chaperones"/>
    <property type="match status" value="1"/>
</dbReference>
<name>A0A382FSV1_9ZZZZ</name>
<dbReference type="InterPro" id="IPR002068">
    <property type="entry name" value="A-crystallin/Hsp20_dom"/>
</dbReference>
<dbReference type="PROSITE" id="PS01031">
    <property type="entry name" value="SHSP"/>
    <property type="match status" value="1"/>
</dbReference>
<dbReference type="Gene3D" id="2.60.40.790">
    <property type="match status" value="1"/>
</dbReference>
<proteinExistence type="predicted"/>
<dbReference type="AlphaFoldDB" id="A0A382FSV1"/>
<dbReference type="CDD" id="cd06464">
    <property type="entry name" value="ACD_sHsps-like"/>
    <property type="match status" value="1"/>
</dbReference>
<dbReference type="InterPro" id="IPR008978">
    <property type="entry name" value="HSP20-like_chaperone"/>
</dbReference>
<sequence length="103" mass="11756">DIASTLENVIVRASLPGFSREEIDIQLHEGFLTIKAQHQKTDEHESEKYYLNERFSGNLERRIKLPNVSNDAGTRAELNNGVLTIHITLPESIKPQKIKIETF</sequence>
<gene>
    <name evidence="2" type="ORF">METZ01_LOCUS217905</name>
</gene>
<accession>A0A382FSV1</accession>
<evidence type="ECO:0000313" key="2">
    <source>
        <dbReference type="EMBL" id="SVB65051.1"/>
    </source>
</evidence>
<dbReference type="PANTHER" id="PTHR11527">
    <property type="entry name" value="HEAT-SHOCK PROTEIN 20 FAMILY MEMBER"/>
    <property type="match status" value="1"/>
</dbReference>
<evidence type="ECO:0000259" key="1">
    <source>
        <dbReference type="PROSITE" id="PS01031"/>
    </source>
</evidence>
<dbReference type="EMBL" id="UINC01051196">
    <property type="protein sequence ID" value="SVB65051.1"/>
    <property type="molecule type" value="Genomic_DNA"/>
</dbReference>
<protein>
    <recommendedName>
        <fullName evidence="1">SHSP domain-containing protein</fullName>
    </recommendedName>
</protein>
<dbReference type="InterPro" id="IPR031107">
    <property type="entry name" value="Small_HSP"/>
</dbReference>
<feature type="non-terminal residue" evidence="2">
    <location>
        <position position="1"/>
    </location>
</feature>
<feature type="domain" description="SHSP" evidence="1">
    <location>
        <begin position="1"/>
        <end position="103"/>
    </location>
</feature>